<organism evidence="1 2">
    <name type="scientific">Gigaspora margarita</name>
    <dbReference type="NCBI Taxonomy" id="4874"/>
    <lineage>
        <taxon>Eukaryota</taxon>
        <taxon>Fungi</taxon>
        <taxon>Fungi incertae sedis</taxon>
        <taxon>Mucoromycota</taxon>
        <taxon>Glomeromycotina</taxon>
        <taxon>Glomeromycetes</taxon>
        <taxon>Diversisporales</taxon>
        <taxon>Gigasporaceae</taxon>
        <taxon>Gigaspora</taxon>
    </lineage>
</organism>
<accession>A0ABN7XFJ2</accession>
<sequence>LFKNDLVYFIHRQLSNGLTNSEKKTVSVACSKNQFYTIFGDYIHFYLKKTDICKCLFRGLEVFDYNQSLESCQNSEINPLAVATAKRSKKKKFKYSEVVVEWKRRYDKDASGNICSA</sequence>
<gene>
    <name evidence="1" type="ORF">GMARGA_LOCUS42402</name>
</gene>
<feature type="non-terminal residue" evidence="1">
    <location>
        <position position="117"/>
    </location>
</feature>
<comment type="caution">
    <text evidence="1">The sequence shown here is derived from an EMBL/GenBank/DDBJ whole genome shotgun (WGS) entry which is preliminary data.</text>
</comment>
<evidence type="ECO:0000313" key="1">
    <source>
        <dbReference type="EMBL" id="CAG8853581.1"/>
    </source>
</evidence>
<proteinExistence type="predicted"/>
<dbReference type="Proteomes" id="UP000789901">
    <property type="component" value="Unassembled WGS sequence"/>
</dbReference>
<name>A0ABN7XFJ2_GIGMA</name>
<protein>
    <submittedName>
        <fullName evidence="1">9985_t:CDS:1</fullName>
    </submittedName>
</protein>
<keyword evidence="2" id="KW-1185">Reference proteome</keyword>
<reference evidence="1 2" key="1">
    <citation type="submission" date="2021-06" db="EMBL/GenBank/DDBJ databases">
        <authorList>
            <person name="Kallberg Y."/>
            <person name="Tangrot J."/>
            <person name="Rosling A."/>
        </authorList>
    </citation>
    <scope>NUCLEOTIDE SEQUENCE [LARGE SCALE GENOMIC DNA]</scope>
    <source>
        <strain evidence="1 2">120-4 pot B 10/14</strain>
    </source>
</reference>
<evidence type="ECO:0000313" key="2">
    <source>
        <dbReference type="Proteomes" id="UP000789901"/>
    </source>
</evidence>
<feature type="non-terminal residue" evidence="1">
    <location>
        <position position="1"/>
    </location>
</feature>
<dbReference type="EMBL" id="CAJVQB010126365">
    <property type="protein sequence ID" value="CAG8853581.1"/>
    <property type="molecule type" value="Genomic_DNA"/>
</dbReference>